<name>A0A3P7IJA2_STRVU</name>
<organism evidence="4 5">
    <name type="scientific">Strongylus vulgaris</name>
    <name type="common">Blood worm</name>
    <dbReference type="NCBI Taxonomy" id="40348"/>
    <lineage>
        <taxon>Eukaryota</taxon>
        <taxon>Metazoa</taxon>
        <taxon>Ecdysozoa</taxon>
        <taxon>Nematoda</taxon>
        <taxon>Chromadorea</taxon>
        <taxon>Rhabditida</taxon>
        <taxon>Rhabditina</taxon>
        <taxon>Rhabditomorpha</taxon>
        <taxon>Strongyloidea</taxon>
        <taxon>Strongylidae</taxon>
        <taxon>Strongylus</taxon>
    </lineage>
</organism>
<evidence type="ECO:0000259" key="3">
    <source>
        <dbReference type="Pfam" id="PF21343"/>
    </source>
</evidence>
<protein>
    <recommendedName>
        <fullName evidence="3">ACAD9/ACADV-like C-terminal domain-containing protein</fullName>
    </recommendedName>
</protein>
<feature type="domain" description="ACAD9/ACADV-like C-terminal" evidence="3">
    <location>
        <begin position="3"/>
        <end position="86"/>
    </location>
</feature>
<evidence type="ECO:0000313" key="4">
    <source>
        <dbReference type="EMBL" id="VDM66929.1"/>
    </source>
</evidence>
<reference evidence="4 5" key="1">
    <citation type="submission" date="2018-11" db="EMBL/GenBank/DDBJ databases">
        <authorList>
            <consortium name="Pathogen Informatics"/>
        </authorList>
    </citation>
    <scope>NUCLEOTIDE SEQUENCE [LARGE SCALE GENOMIC DNA]</scope>
</reference>
<evidence type="ECO:0000313" key="5">
    <source>
        <dbReference type="Proteomes" id="UP000270094"/>
    </source>
</evidence>
<keyword evidence="1" id="KW-0809">Transit peptide</keyword>
<dbReference type="Gene3D" id="1.20.140.10">
    <property type="entry name" value="Butyryl-CoA Dehydrogenase, subunit A, domain 3"/>
    <property type="match status" value="1"/>
</dbReference>
<gene>
    <name evidence="4" type="ORF">SVUK_LOCUS1927</name>
</gene>
<dbReference type="InterPro" id="IPR049448">
    <property type="entry name" value="ACAD9/ACADV-like_C"/>
</dbReference>
<keyword evidence="5" id="KW-1185">Reference proteome</keyword>
<accession>A0A3P7IJA2</accession>
<evidence type="ECO:0000256" key="1">
    <source>
        <dbReference type="ARBA" id="ARBA00022946"/>
    </source>
</evidence>
<sequence>MYRQYELIRVADAAIDIYSMIATLSRCTNSCKKNVASAAYEKEIAVYFCDIASRRSLNNLREAGGSHESEIRLISSIASTVCRNGGMPQQHPTDI</sequence>
<dbReference type="GO" id="GO:0016491">
    <property type="term" value="F:oxidoreductase activity"/>
    <property type="evidence" value="ECO:0007669"/>
    <property type="project" value="UniProtKB-KW"/>
</dbReference>
<dbReference type="AlphaFoldDB" id="A0A3P7IJA2"/>
<dbReference type="Proteomes" id="UP000270094">
    <property type="component" value="Unassembled WGS sequence"/>
</dbReference>
<dbReference type="EMBL" id="UYYB01004094">
    <property type="protein sequence ID" value="VDM66929.1"/>
    <property type="molecule type" value="Genomic_DNA"/>
</dbReference>
<dbReference type="OrthoDB" id="2588832at2759"/>
<evidence type="ECO:0000256" key="2">
    <source>
        <dbReference type="ARBA" id="ARBA00023002"/>
    </source>
</evidence>
<dbReference type="Pfam" id="PF21343">
    <property type="entry name" value="ACAD9-ACADV_C"/>
    <property type="match status" value="1"/>
</dbReference>
<proteinExistence type="predicted"/>
<keyword evidence="2" id="KW-0560">Oxidoreductase</keyword>